<dbReference type="InterPro" id="IPR043129">
    <property type="entry name" value="ATPase_NBD"/>
</dbReference>
<dbReference type="CDD" id="cd24032">
    <property type="entry name" value="ASKHA_NBD_TsaB"/>
    <property type="match status" value="1"/>
</dbReference>
<accession>E6X4R7</accession>
<dbReference type="eggNOG" id="COG1214">
    <property type="taxonomic scope" value="Bacteria"/>
</dbReference>
<dbReference type="EMBL" id="CP002453">
    <property type="protein sequence ID" value="ADV49392.1"/>
    <property type="molecule type" value="Genomic_DNA"/>
</dbReference>
<dbReference type="KEGG" id="cao:Celal_2097"/>
<name>E6X4R7_CELAD</name>
<dbReference type="SUPFAM" id="SSF53067">
    <property type="entry name" value="Actin-like ATPase domain"/>
    <property type="match status" value="2"/>
</dbReference>
<dbReference type="PANTHER" id="PTHR11735:SF11">
    <property type="entry name" value="TRNA THREONYLCARBAMOYLADENOSINE BIOSYNTHESIS PROTEIN TSAB"/>
    <property type="match status" value="1"/>
</dbReference>
<keyword evidence="3" id="KW-1185">Reference proteome</keyword>
<dbReference type="Proteomes" id="UP000008634">
    <property type="component" value="Chromosome"/>
</dbReference>
<dbReference type="NCBIfam" id="TIGR03725">
    <property type="entry name" value="T6A_YeaZ"/>
    <property type="match status" value="1"/>
</dbReference>
<dbReference type="OrthoDB" id="9784166at2"/>
<dbReference type="InterPro" id="IPR000905">
    <property type="entry name" value="Gcp-like_dom"/>
</dbReference>
<evidence type="ECO:0000313" key="2">
    <source>
        <dbReference type="EMBL" id="ADV49392.1"/>
    </source>
</evidence>
<dbReference type="HOGENOM" id="CLU_064886_1_0_10"/>
<dbReference type="RefSeq" id="WP_013550868.1">
    <property type="nucleotide sequence ID" value="NC_014934.1"/>
</dbReference>
<dbReference type="GO" id="GO:0005829">
    <property type="term" value="C:cytosol"/>
    <property type="evidence" value="ECO:0007669"/>
    <property type="project" value="TreeGrafter"/>
</dbReference>
<gene>
    <name evidence="2" type="ordered locus">Celal_2097</name>
</gene>
<dbReference type="AlphaFoldDB" id="E6X4R7"/>
<dbReference type="GO" id="GO:0002949">
    <property type="term" value="P:tRNA threonylcarbamoyladenosine modification"/>
    <property type="evidence" value="ECO:0007669"/>
    <property type="project" value="InterPro"/>
</dbReference>
<dbReference type="STRING" id="688270.Celal_2097"/>
<evidence type="ECO:0000313" key="3">
    <source>
        <dbReference type="Proteomes" id="UP000008634"/>
    </source>
</evidence>
<feature type="domain" description="Gcp-like" evidence="1">
    <location>
        <begin position="33"/>
        <end position="190"/>
    </location>
</feature>
<reference evidence="2 3" key="1">
    <citation type="journal article" date="2010" name="Stand. Genomic Sci.">
        <title>Complete genome sequence of Cellulophaga algicola type strain (IC166).</title>
        <authorList>
            <person name="Abt B."/>
            <person name="Lu M."/>
            <person name="Misra M."/>
            <person name="Han C."/>
            <person name="Nolan M."/>
            <person name="Lucas S."/>
            <person name="Hammon N."/>
            <person name="Deshpande S."/>
            <person name="Cheng J.F."/>
            <person name="Tapia R."/>
            <person name="Goodwin L."/>
            <person name="Pitluck S."/>
            <person name="Liolios K."/>
            <person name="Pagani I."/>
            <person name="Ivanova N."/>
            <person name="Mavromatis K."/>
            <person name="Ovchinikova G."/>
            <person name="Pati A."/>
            <person name="Chen A."/>
            <person name="Palaniappan K."/>
            <person name="Land M."/>
            <person name="Hauser L."/>
            <person name="Chang Y.J."/>
            <person name="Jeffries C.D."/>
            <person name="Detter J.C."/>
            <person name="Brambilla E."/>
            <person name="Rohde M."/>
            <person name="Tindall B.J."/>
            <person name="Goker M."/>
            <person name="Woyke T."/>
            <person name="Bristow J."/>
            <person name="Eisen J.A."/>
            <person name="Markowitz V."/>
            <person name="Hugenholtz P."/>
            <person name="Kyrpides N.C."/>
            <person name="Klenk H.P."/>
            <person name="Lapidus A."/>
        </authorList>
    </citation>
    <scope>NUCLEOTIDE SEQUENCE [LARGE SCALE GENOMIC DNA]</scope>
    <source>
        <strain evidence="3">DSM 14237 / IC166 / ACAM 630</strain>
    </source>
</reference>
<dbReference type="PANTHER" id="PTHR11735">
    <property type="entry name" value="TRNA N6-ADENOSINE THREONYLCARBAMOYLTRANSFERASE"/>
    <property type="match status" value="1"/>
</dbReference>
<protein>
    <submittedName>
        <fullName evidence="2">Universal protein YeaZ</fullName>
    </submittedName>
</protein>
<organism evidence="2 3">
    <name type="scientific">Cellulophaga algicola (strain DSM 14237 / IC166 / ACAM 630)</name>
    <dbReference type="NCBI Taxonomy" id="688270"/>
    <lineage>
        <taxon>Bacteria</taxon>
        <taxon>Pseudomonadati</taxon>
        <taxon>Bacteroidota</taxon>
        <taxon>Flavobacteriia</taxon>
        <taxon>Flavobacteriales</taxon>
        <taxon>Flavobacteriaceae</taxon>
        <taxon>Cellulophaga</taxon>
    </lineage>
</organism>
<dbReference type="InterPro" id="IPR022496">
    <property type="entry name" value="T6A_TsaB"/>
</dbReference>
<dbReference type="Gene3D" id="3.30.420.40">
    <property type="match status" value="2"/>
</dbReference>
<evidence type="ECO:0000259" key="1">
    <source>
        <dbReference type="Pfam" id="PF00814"/>
    </source>
</evidence>
<proteinExistence type="predicted"/>
<dbReference type="Pfam" id="PF00814">
    <property type="entry name" value="TsaD"/>
    <property type="match status" value="1"/>
</dbReference>
<sequence>MAILLNLETATTNCSVSIAENGALLAIKEFDSAAYSHAEQLHIFIEEVLQIASLNLKDLDAIAVSKGPGSYTGLRIGVSAAKGLCFALDLPLISIPTLESMAYQAHVNDVSFVIPVLDARRMEVYSSVFNHDLEEIRETKAEVIDENSFRDYAEKGKVLILGSGAQKCKETLTHANFSFETTVVPSAKEMAMLSNKKFKENNLENVAYFEPYYLKDFIVLKKKKA</sequence>